<organism evidence="2 3">
    <name type="scientific">Didymella exigua CBS 183.55</name>
    <dbReference type="NCBI Taxonomy" id="1150837"/>
    <lineage>
        <taxon>Eukaryota</taxon>
        <taxon>Fungi</taxon>
        <taxon>Dikarya</taxon>
        <taxon>Ascomycota</taxon>
        <taxon>Pezizomycotina</taxon>
        <taxon>Dothideomycetes</taxon>
        <taxon>Pleosporomycetidae</taxon>
        <taxon>Pleosporales</taxon>
        <taxon>Pleosporineae</taxon>
        <taxon>Didymellaceae</taxon>
        <taxon>Didymella</taxon>
    </lineage>
</organism>
<feature type="region of interest" description="Disordered" evidence="1">
    <location>
        <begin position="1"/>
        <end position="127"/>
    </location>
</feature>
<feature type="compositionally biased region" description="Basic and acidic residues" evidence="1">
    <location>
        <begin position="118"/>
        <end position="127"/>
    </location>
</feature>
<evidence type="ECO:0000256" key="1">
    <source>
        <dbReference type="SAM" id="MobiDB-lite"/>
    </source>
</evidence>
<dbReference type="OrthoDB" id="3788028at2759"/>
<dbReference type="EMBL" id="ML978970">
    <property type="protein sequence ID" value="KAF1928052.1"/>
    <property type="molecule type" value="Genomic_DNA"/>
</dbReference>
<feature type="compositionally biased region" description="Gly residues" evidence="1">
    <location>
        <begin position="100"/>
        <end position="111"/>
    </location>
</feature>
<evidence type="ECO:0000313" key="2">
    <source>
        <dbReference type="EMBL" id="KAF1928052.1"/>
    </source>
</evidence>
<dbReference type="AlphaFoldDB" id="A0A6A5RJP6"/>
<name>A0A6A5RJP6_9PLEO</name>
<dbReference type="RefSeq" id="XP_033448304.1">
    <property type="nucleotide sequence ID" value="XM_033587737.1"/>
</dbReference>
<dbReference type="GeneID" id="54345383"/>
<evidence type="ECO:0000313" key="3">
    <source>
        <dbReference type="Proteomes" id="UP000800082"/>
    </source>
</evidence>
<gene>
    <name evidence="2" type="ORF">M421DRAFT_166958</name>
</gene>
<proteinExistence type="predicted"/>
<protein>
    <submittedName>
        <fullName evidence="2">Uncharacterized protein</fullName>
    </submittedName>
</protein>
<feature type="compositionally biased region" description="Polar residues" evidence="1">
    <location>
        <begin position="88"/>
        <end position="98"/>
    </location>
</feature>
<keyword evidence="3" id="KW-1185">Reference proteome</keyword>
<dbReference type="Proteomes" id="UP000800082">
    <property type="component" value="Unassembled WGS sequence"/>
</dbReference>
<feature type="compositionally biased region" description="Polar residues" evidence="1">
    <location>
        <begin position="48"/>
        <end position="73"/>
    </location>
</feature>
<sequence>MSFLKRPVARGARIAPTAPLRTLATSRSLFEQRLKRGPDMGSNKPDASANSSVNPNTDKRSSTLNTDRQSSASSDEHESGANHPAKQPDQQAQPTRSTAIGGGEEGMGGKEGMGEISETGKRNLAEQ</sequence>
<accession>A0A6A5RJP6</accession>
<reference evidence="2" key="1">
    <citation type="journal article" date="2020" name="Stud. Mycol.">
        <title>101 Dothideomycetes genomes: a test case for predicting lifestyles and emergence of pathogens.</title>
        <authorList>
            <person name="Haridas S."/>
            <person name="Albert R."/>
            <person name="Binder M."/>
            <person name="Bloem J."/>
            <person name="Labutti K."/>
            <person name="Salamov A."/>
            <person name="Andreopoulos B."/>
            <person name="Baker S."/>
            <person name="Barry K."/>
            <person name="Bills G."/>
            <person name="Bluhm B."/>
            <person name="Cannon C."/>
            <person name="Castanera R."/>
            <person name="Culley D."/>
            <person name="Daum C."/>
            <person name="Ezra D."/>
            <person name="Gonzalez J."/>
            <person name="Henrissat B."/>
            <person name="Kuo A."/>
            <person name="Liang C."/>
            <person name="Lipzen A."/>
            <person name="Lutzoni F."/>
            <person name="Magnuson J."/>
            <person name="Mondo S."/>
            <person name="Nolan M."/>
            <person name="Ohm R."/>
            <person name="Pangilinan J."/>
            <person name="Park H.-J."/>
            <person name="Ramirez L."/>
            <person name="Alfaro M."/>
            <person name="Sun H."/>
            <person name="Tritt A."/>
            <person name="Yoshinaga Y."/>
            <person name="Zwiers L.-H."/>
            <person name="Turgeon B."/>
            <person name="Goodwin S."/>
            <person name="Spatafora J."/>
            <person name="Crous P."/>
            <person name="Grigoriev I."/>
        </authorList>
    </citation>
    <scope>NUCLEOTIDE SEQUENCE</scope>
    <source>
        <strain evidence="2">CBS 183.55</strain>
    </source>
</reference>